<dbReference type="Proteomes" id="UP000515129">
    <property type="component" value="Chromosome 25"/>
</dbReference>
<evidence type="ECO:0000313" key="3">
    <source>
        <dbReference type="Proteomes" id="UP000515129"/>
    </source>
</evidence>
<protein>
    <submittedName>
        <fullName evidence="4">C-type lectin mannose-binding isoform-like</fullName>
    </submittedName>
</protein>
<evidence type="ECO:0000259" key="2">
    <source>
        <dbReference type="PROSITE" id="PS50041"/>
    </source>
</evidence>
<accession>A0A6P6JFD1</accession>
<dbReference type="AlphaFoldDB" id="A0A6P6JFD1"/>
<dbReference type="PROSITE" id="PS50041">
    <property type="entry name" value="C_TYPE_LECTIN_2"/>
    <property type="match status" value="1"/>
</dbReference>
<dbReference type="SUPFAM" id="SSF56436">
    <property type="entry name" value="C-type lectin-like"/>
    <property type="match status" value="1"/>
</dbReference>
<dbReference type="InterPro" id="IPR016186">
    <property type="entry name" value="C-type_lectin-like/link_sf"/>
</dbReference>
<feature type="domain" description="C-type lectin" evidence="2">
    <location>
        <begin position="163"/>
        <end position="278"/>
    </location>
</feature>
<name>A0A6P6JFD1_CARAU</name>
<dbReference type="PRINTS" id="PR00356">
    <property type="entry name" value="ANTIFREEZEII"/>
</dbReference>
<reference evidence="4" key="1">
    <citation type="submission" date="2025-08" db="UniProtKB">
        <authorList>
            <consortium name="RefSeq"/>
        </authorList>
    </citation>
    <scope>IDENTIFICATION</scope>
    <source>
        <strain evidence="4">Wakin</strain>
        <tissue evidence="4">Muscle</tissue>
    </source>
</reference>
<dbReference type="GeneID" id="113042847"/>
<sequence>MDFIVSILNLLTLSARFKPWKSKIGHSRAHGVQAHERLKQTEQQSDCPVRVPLLLLQGCVVQRAVIMIFLILLLNDIPIEKSELVKIRFTVRVQYIYHPHDLNTLDIKYKSRTLSRASWNLYSEGSEEPRFIMAMLRCLLLLITIYSMINAEDEKCPNGWTHFGVRCFKYFPQTVNWITAERNCQTYDANLASVHNKLENDLLLSMVPSDTRFWVGAQDGEQEGQWIWSDGSPFDYTSWCSGEPTNGGNIENCLELAWTSNRCWNDLTCSAQIAFVCAKNL</sequence>
<dbReference type="OrthoDB" id="7357196at2759"/>
<dbReference type="PROSITE" id="PS00615">
    <property type="entry name" value="C_TYPE_LECTIN_1"/>
    <property type="match status" value="1"/>
</dbReference>
<dbReference type="InterPro" id="IPR018378">
    <property type="entry name" value="C-type_lectin_CS"/>
</dbReference>
<gene>
    <name evidence="4" type="primary">LOC113042847</name>
</gene>
<dbReference type="PANTHER" id="PTHR22803">
    <property type="entry name" value="MANNOSE, PHOSPHOLIPASE, LECTIN RECEPTOR RELATED"/>
    <property type="match status" value="1"/>
</dbReference>
<dbReference type="InterPro" id="IPR016187">
    <property type="entry name" value="CTDL_fold"/>
</dbReference>
<dbReference type="KEGG" id="caua:113042847"/>
<dbReference type="RefSeq" id="XP_026057622.1">
    <property type="nucleotide sequence ID" value="XM_026201837.1"/>
</dbReference>
<dbReference type="InterPro" id="IPR050111">
    <property type="entry name" value="C-type_lectin/snaclec_domain"/>
</dbReference>
<evidence type="ECO:0000256" key="1">
    <source>
        <dbReference type="ARBA" id="ARBA00023157"/>
    </source>
</evidence>
<organism evidence="3 4">
    <name type="scientific">Carassius auratus</name>
    <name type="common">Goldfish</name>
    <dbReference type="NCBI Taxonomy" id="7957"/>
    <lineage>
        <taxon>Eukaryota</taxon>
        <taxon>Metazoa</taxon>
        <taxon>Chordata</taxon>
        <taxon>Craniata</taxon>
        <taxon>Vertebrata</taxon>
        <taxon>Euteleostomi</taxon>
        <taxon>Actinopterygii</taxon>
        <taxon>Neopterygii</taxon>
        <taxon>Teleostei</taxon>
        <taxon>Ostariophysi</taxon>
        <taxon>Cypriniformes</taxon>
        <taxon>Cyprinidae</taxon>
        <taxon>Cyprininae</taxon>
        <taxon>Carassius</taxon>
    </lineage>
</organism>
<dbReference type="Pfam" id="PF00059">
    <property type="entry name" value="Lectin_C"/>
    <property type="match status" value="1"/>
</dbReference>
<keyword evidence="3" id="KW-1185">Reference proteome</keyword>
<keyword evidence="1" id="KW-1015">Disulfide bond</keyword>
<dbReference type="InterPro" id="IPR001304">
    <property type="entry name" value="C-type_lectin-like"/>
</dbReference>
<dbReference type="InterPro" id="IPR002353">
    <property type="entry name" value="AntifreezeII"/>
</dbReference>
<dbReference type="SMART" id="SM00034">
    <property type="entry name" value="CLECT"/>
    <property type="match status" value="1"/>
</dbReference>
<evidence type="ECO:0000313" key="4">
    <source>
        <dbReference type="RefSeq" id="XP_026057622.1"/>
    </source>
</evidence>
<dbReference type="Gene3D" id="3.10.100.10">
    <property type="entry name" value="Mannose-Binding Protein A, subunit A"/>
    <property type="match status" value="1"/>
</dbReference>
<proteinExistence type="predicted"/>